<dbReference type="PROSITE" id="PS50835">
    <property type="entry name" value="IG_LIKE"/>
    <property type="match status" value="1"/>
</dbReference>
<feature type="domain" description="Ig-like" evidence="1">
    <location>
        <begin position="549"/>
        <end position="643"/>
    </location>
</feature>
<gene>
    <name evidence="2" type="ORF">IFE08_03595</name>
</gene>
<dbReference type="AlphaFoldDB" id="A0A7S6WQK5"/>
<dbReference type="InterPro" id="IPR044060">
    <property type="entry name" value="Bacterial_rp_domain"/>
</dbReference>
<dbReference type="Proteomes" id="UP000593915">
    <property type="component" value="Chromosome"/>
</dbReference>
<proteinExistence type="predicted"/>
<evidence type="ECO:0000313" key="3">
    <source>
        <dbReference type="Proteomes" id="UP000593915"/>
    </source>
</evidence>
<dbReference type="Pfam" id="PF18998">
    <property type="entry name" value="Flg_new_2"/>
    <property type="match status" value="1"/>
</dbReference>
<organism evidence="2 3">
    <name type="scientific">Treponema pedis</name>
    <dbReference type="NCBI Taxonomy" id="409322"/>
    <lineage>
        <taxon>Bacteria</taxon>
        <taxon>Pseudomonadati</taxon>
        <taxon>Spirochaetota</taxon>
        <taxon>Spirochaetia</taxon>
        <taxon>Spirochaetales</taxon>
        <taxon>Treponemataceae</taxon>
        <taxon>Treponema</taxon>
    </lineage>
</organism>
<protein>
    <recommendedName>
        <fullName evidence="1">Ig-like domain-containing protein</fullName>
    </recommendedName>
</protein>
<dbReference type="Gene3D" id="2.60.40.2700">
    <property type="match status" value="1"/>
</dbReference>
<dbReference type="Gene3D" id="2.60.40.10">
    <property type="entry name" value="Immunoglobulins"/>
    <property type="match status" value="1"/>
</dbReference>
<name>A0A7S6WQK5_9SPIR</name>
<dbReference type="PROSITE" id="PS51257">
    <property type="entry name" value="PROKAR_LIPOPROTEIN"/>
    <property type="match status" value="1"/>
</dbReference>
<dbReference type="RefSeq" id="WP_194076967.1">
    <property type="nucleotide sequence ID" value="NZ_CP061839.1"/>
</dbReference>
<dbReference type="InterPro" id="IPR007110">
    <property type="entry name" value="Ig-like_dom"/>
</dbReference>
<evidence type="ECO:0000259" key="1">
    <source>
        <dbReference type="PROSITE" id="PS50835"/>
    </source>
</evidence>
<dbReference type="EMBL" id="CP061839">
    <property type="protein sequence ID" value="QOW61485.1"/>
    <property type="molecule type" value="Genomic_DNA"/>
</dbReference>
<accession>A0A7S6WQK5</accession>
<evidence type="ECO:0000313" key="2">
    <source>
        <dbReference type="EMBL" id="QOW61485.1"/>
    </source>
</evidence>
<dbReference type="InterPro" id="IPR013783">
    <property type="entry name" value="Ig-like_fold"/>
</dbReference>
<reference evidence="2 3" key="1">
    <citation type="submission" date="2020-09" db="EMBL/GenBank/DDBJ databases">
        <title>Characterization of Treponema spp. from bovine digital dermatitis in Korea.</title>
        <authorList>
            <person name="Espiritu H.M."/>
            <person name="Cho Y.I."/>
            <person name="Mamuad L."/>
        </authorList>
    </citation>
    <scope>NUCLEOTIDE SEQUENCE [LARGE SCALE GENOMIC DNA]</scope>
    <source>
        <strain evidence="2 3">KS1</strain>
    </source>
</reference>
<sequence length="968" mass="107214">MKKQFRFFGALLLIIMLIGGCQPSIGTAWYNKSVQQDKPEILITSLIVKNTAAIPADFDGNAFGEFGNAKTYLVNLESGTYDIAAEDIKVDAVDAANKDKVLDVWVSVNGGGINNLSSGTSAHITVKIRDNQGNYEELEKIIKLTVEESDGEEADLIPGQDGQQIENPVDSYGHKKYIKTITSTSHQKEPFEYYTEDFDFPASFFDKWVLQMPSMSGQIANYKFRDGSWSSSGYEESCSNPNIGSGLATVSNVRVYRYKNRADRWTGADQQHFTPSPPLYDEQKEKRFYFYRFTGSVAVIGGIDNSMFCVDKNSKFLFYYSDPSYLRGVLSNTVPEKWTDYNAPSSGSHNQFNEPFYMSDPVGFVKKDGSVVIYDWVKSAINNSDYRARQNFTEVAGKSSSKPGRSPYRDKVNYEEYHIETAPNPLYTAFKPIILKQPQGISVQPNTSGAVFTIKVKDVPKDIGGDSSKDEELSYQWYTSDTASNTGGNAVSGETSSSYSPDVSAEKDIYVYCLVTNTNKANNKTETTASDAVRLRVTNGNLITDAAFPNILKQPKGKTLIMGDNAKIFLKIEADSPDNGSLSYQWYKSSSATAASGEAISGANTTEYKFSPDTSSSSLTYYYCVVKNTNNSVNGNKTAEKISDFAKIEVEQAYRVKFSVAGGAGSLAAIYNGKAIKSGDFVKSGKTVKFIATPESTYKVKQWIGVSPNASLTDQTLAELKVNAAADVAVSFERRMQLKIMPKIYNDDLKSWSTADSDHFTHKYTDGVHLAHKFSVKVEGGGQSLAADWNKMIAVEDNGGRWLRVKGEDFVKVGTDKSADGGSTIDNTYSQFGNMKIIFTNYLLKANRHDYWWAEWTTFGGGSVYPLQAIDDNSVFPLVYDEVANIWTTDKNNVQIKSSDNIPLPAEYEGTKPDPNRKISYKGVTVSYDENFTLAAGEEKDFEITYKVQNPDTKSEGTVKVIYTVSWK</sequence>